<comment type="caution">
    <text evidence="1">The sequence shown here is derived from an EMBL/GenBank/DDBJ whole genome shotgun (WGS) entry which is preliminary data.</text>
</comment>
<dbReference type="Proteomes" id="UP000829398">
    <property type="component" value="Chromosome 8"/>
</dbReference>
<reference evidence="2" key="1">
    <citation type="journal article" date="2023" name="Hortic. Res.">
        <title>A chromosome-level phased genome enabling allele-level studies in sweet orange: a case study on citrus Huanglongbing tolerance.</title>
        <authorList>
            <person name="Wu B."/>
            <person name="Yu Q."/>
            <person name="Deng Z."/>
            <person name="Duan Y."/>
            <person name="Luo F."/>
            <person name="Gmitter F. Jr."/>
        </authorList>
    </citation>
    <scope>NUCLEOTIDE SEQUENCE [LARGE SCALE GENOMIC DNA]</scope>
    <source>
        <strain evidence="2">cv. Valencia</strain>
    </source>
</reference>
<proteinExistence type="predicted"/>
<organism evidence="1 2">
    <name type="scientific">Citrus sinensis</name>
    <name type="common">Sweet orange</name>
    <name type="synonym">Citrus aurantium var. sinensis</name>
    <dbReference type="NCBI Taxonomy" id="2711"/>
    <lineage>
        <taxon>Eukaryota</taxon>
        <taxon>Viridiplantae</taxon>
        <taxon>Streptophyta</taxon>
        <taxon>Embryophyta</taxon>
        <taxon>Tracheophyta</taxon>
        <taxon>Spermatophyta</taxon>
        <taxon>Magnoliopsida</taxon>
        <taxon>eudicotyledons</taxon>
        <taxon>Gunneridae</taxon>
        <taxon>Pentapetalae</taxon>
        <taxon>rosids</taxon>
        <taxon>malvids</taxon>
        <taxon>Sapindales</taxon>
        <taxon>Rutaceae</taxon>
        <taxon>Aurantioideae</taxon>
        <taxon>Citrus</taxon>
    </lineage>
</organism>
<keyword evidence="2" id="KW-1185">Reference proteome</keyword>
<dbReference type="EMBL" id="CM039177">
    <property type="protein sequence ID" value="KAH9698155.1"/>
    <property type="molecule type" value="Genomic_DNA"/>
</dbReference>
<evidence type="ECO:0000313" key="1">
    <source>
        <dbReference type="EMBL" id="KAH9698155.1"/>
    </source>
</evidence>
<accession>A0ACB8IMN4</accession>
<gene>
    <name evidence="1" type="ORF">KPL71_023904</name>
</gene>
<name>A0ACB8IMN4_CITSI</name>
<protein>
    <submittedName>
        <fullName evidence="1">Uncharacterized protein</fullName>
    </submittedName>
</protein>
<sequence>MATLNDSTFREGQSTTRPPFFDGNDYAYWKTRMRIYLQALDYEIWEVVCDGPFMPMFKDEVGDDIPKPSSQWSELEKRKMSLNSKAMNALFCALDKKEFHRVSSCESAQEIWNKLEVVYEGTNQVKESKISRYTRQYELFQMEQNENVYSMYTRFTDIVNTLGALGKIFSNSEKVKKIIRSLPKEWRPKRTAIEEAKDLNTLPLDDLIGSLISYEEDLAAEKRHEEKKKSIALKASKYESNGESEPNDEELAMLARRFRKFFKKTGERRNFRNFKNHREKKEAITCYECKKPGHIRSECPLINKLKKKAMVATWDDSEEESSDEEGSQEVSNLALMAIGGNDDLNEVSDPTYDELYDAFKDLHNELMKIDNLGKFDPKFDVGIFLGYSNSSKAYRVYNKRTLVVEESMHVTFDESNPSSVEKGVANDDADGELQEESSKENQENAPQENQEDRQEEQTNMELEQQDGISQTLPKEWRYVSSHPKDVILGDPSRGVTTRSSLRNTCEHNAFISQIEPKSFEDAENDESWIMAMQEELNQFERNNVWELVPKPEHQSVIGIKWIFRNKMDESGVVVRNKARLVAQGYNQEEGIDFDETFAPVARLESIRMLLAFACHKDFILFQMDVKSAFLNGYIMEEVPPRSPPQDFKSLHFSDATSAQRFRDKFMGKPVTPSFSLNISEFSDITVCAHSIAHMLSHWKQALSIEEPIYENLVRVFYSNIELPSARRDELHTYVGGIRIELDEPELCSILGIAYGGLDLYTARKELSFSNFRHVDGVRNICRRWDLSDDICSLSFRSQLLPFQIRILHIILQHMVTLRQGHTDEVTRLDIGLLDSLIRRRHVSLSYTILSHMLSTPKVSNRSLPYGSIITKILNHFRVPIIEPVFLETRKLGRDIISAIGFFKKCGQWEKTTSSKNEDTLLAPEDDRMLNDVYSEDELPDFCLGARPRVPRRAAAPAAPAAPATVAS</sequence>
<evidence type="ECO:0000313" key="2">
    <source>
        <dbReference type="Proteomes" id="UP000829398"/>
    </source>
</evidence>